<organism evidence="4 5">
    <name type="scientific">Xylanimonas oleitrophica</name>
    <dbReference type="NCBI Taxonomy" id="2607479"/>
    <lineage>
        <taxon>Bacteria</taxon>
        <taxon>Bacillati</taxon>
        <taxon>Actinomycetota</taxon>
        <taxon>Actinomycetes</taxon>
        <taxon>Micrococcales</taxon>
        <taxon>Promicromonosporaceae</taxon>
        <taxon>Xylanimonas</taxon>
    </lineage>
</organism>
<dbReference type="Pfam" id="PF03413">
    <property type="entry name" value="PepSY"/>
    <property type="match status" value="1"/>
</dbReference>
<sequence length="144" mass="14557">MRSTTSARPARALAATTALTAALVLAGCGNDEGDQPQAGDDIVTSGPQSPGTGGTDDGGTATGGTGDDSATGGTSSDDIGLDEATRIALEDAGVAEADATIQRQERDQDDGRVHYEIEFSQGGVEYDYEIDAATGDIISSDRDD</sequence>
<dbReference type="RefSeq" id="WP_111251061.1">
    <property type="nucleotide sequence ID" value="NZ_QKWH01000006.1"/>
</dbReference>
<evidence type="ECO:0000256" key="2">
    <source>
        <dbReference type="SAM" id="SignalP"/>
    </source>
</evidence>
<keyword evidence="5" id="KW-1185">Reference proteome</keyword>
<proteinExistence type="predicted"/>
<accession>A0A2W5XSP9</accession>
<feature type="compositionally biased region" description="Gly residues" evidence="1">
    <location>
        <begin position="51"/>
        <end position="66"/>
    </location>
</feature>
<reference evidence="4 5" key="1">
    <citation type="submission" date="2018-06" db="EMBL/GenBank/DDBJ databases">
        <title>Whole genome sequencing of a novel hydrocarbon degrading bacterial strain, PW21 isolated from oil contaminated produced water sample.</title>
        <authorList>
            <person name="Nagkirti P."/>
            <person name="Shaikh A."/>
            <person name="Gowdaman V."/>
            <person name="Engineer A.E."/>
            <person name="Dagar S."/>
            <person name="Dhakephalkar P.K."/>
        </authorList>
    </citation>
    <scope>NUCLEOTIDE SEQUENCE [LARGE SCALE GENOMIC DNA]</scope>
    <source>
        <strain evidence="4 5">PW21</strain>
    </source>
</reference>
<keyword evidence="2" id="KW-0732">Signal</keyword>
<dbReference type="EMBL" id="QKWH01000006">
    <property type="protein sequence ID" value="PZR52928.1"/>
    <property type="molecule type" value="Genomic_DNA"/>
</dbReference>
<dbReference type="Gene3D" id="3.10.450.40">
    <property type="match status" value="1"/>
</dbReference>
<evidence type="ECO:0000313" key="5">
    <source>
        <dbReference type="Proteomes" id="UP000248783"/>
    </source>
</evidence>
<feature type="chain" id="PRO_5038926411" description="PepSY domain-containing protein" evidence="2">
    <location>
        <begin position="27"/>
        <end position="144"/>
    </location>
</feature>
<evidence type="ECO:0000256" key="1">
    <source>
        <dbReference type="SAM" id="MobiDB-lite"/>
    </source>
</evidence>
<evidence type="ECO:0000259" key="3">
    <source>
        <dbReference type="Pfam" id="PF03413"/>
    </source>
</evidence>
<dbReference type="AlphaFoldDB" id="A0A2W5XSP9"/>
<protein>
    <recommendedName>
        <fullName evidence="3">PepSY domain-containing protein</fullName>
    </recommendedName>
</protein>
<feature type="signal peptide" evidence="2">
    <location>
        <begin position="1"/>
        <end position="26"/>
    </location>
</feature>
<dbReference type="Proteomes" id="UP000248783">
    <property type="component" value="Unassembled WGS sequence"/>
</dbReference>
<feature type="region of interest" description="Disordered" evidence="1">
    <location>
        <begin position="28"/>
        <end position="85"/>
    </location>
</feature>
<evidence type="ECO:0000313" key="4">
    <source>
        <dbReference type="EMBL" id="PZR52928.1"/>
    </source>
</evidence>
<gene>
    <name evidence="4" type="ORF">DNL40_09750</name>
</gene>
<comment type="caution">
    <text evidence="4">The sequence shown here is derived from an EMBL/GenBank/DDBJ whole genome shotgun (WGS) entry which is preliminary data.</text>
</comment>
<feature type="domain" description="PepSY" evidence="3">
    <location>
        <begin position="79"/>
        <end position="140"/>
    </location>
</feature>
<dbReference type="PROSITE" id="PS51257">
    <property type="entry name" value="PROKAR_LIPOPROTEIN"/>
    <property type="match status" value="1"/>
</dbReference>
<dbReference type="InterPro" id="IPR025711">
    <property type="entry name" value="PepSY"/>
</dbReference>
<name>A0A2W5XSP9_9MICO</name>
<feature type="compositionally biased region" description="Low complexity" evidence="1">
    <location>
        <begin position="67"/>
        <end position="78"/>
    </location>
</feature>